<feature type="transmembrane region" description="Helical" evidence="1">
    <location>
        <begin position="6"/>
        <end position="29"/>
    </location>
</feature>
<keyword evidence="3" id="KW-1185">Reference proteome</keyword>
<protein>
    <recommendedName>
        <fullName evidence="4">Secreted protein</fullName>
    </recommendedName>
</protein>
<proteinExistence type="predicted"/>
<evidence type="ECO:0000256" key="1">
    <source>
        <dbReference type="SAM" id="Phobius"/>
    </source>
</evidence>
<evidence type="ECO:0008006" key="4">
    <source>
        <dbReference type="Google" id="ProtNLM"/>
    </source>
</evidence>
<organism evidence="2 3">
    <name type="scientific">Meganyctiphanes norvegica</name>
    <name type="common">Northern krill</name>
    <name type="synonym">Thysanopoda norvegica</name>
    <dbReference type="NCBI Taxonomy" id="48144"/>
    <lineage>
        <taxon>Eukaryota</taxon>
        <taxon>Metazoa</taxon>
        <taxon>Ecdysozoa</taxon>
        <taxon>Arthropoda</taxon>
        <taxon>Crustacea</taxon>
        <taxon>Multicrustacea</taxon>
        <taxon>Malacostraca</taxon>
        <taxon>Eumalacostraca</taxon>
        <taxon>Eucarida</taxon>
        <taxon>Euphausiacea</taxon>
        <taxon>Euphausiidae</taxon>
        <taxon>Meganyctiphanes</taxon>
    </lineage>
</organism>
<keyword evidence="1" id="KW-0812">Transmembrane</keyword>
<keyword evidence="1" id="KW-1133">Transmembrane helix</keyword>
<comment type="caution">
    <text evidence="2">The sequence shown here is derived from an EMBL/GenBank/DDBJ whole genome shotgun (WGS) entry which is preliminary data.</text>
</comment>
<evidence type="ECO:0000313" key="3">
    <source>
        <dbReference type="Proteomes" id="UP001497623"/>
    </source>
</evidence>
<sequence>MPCWFGHGVVVAVVLSWFVFFFFFWNFFFSKIRQDWCWFGFVLVTGWSGHHLLPRSVTYFRFVPPKVAFFFLVKCDFAETLYIYIIHCVYIRSDVRGTPGRG</sequence>
<keyword evidence="1" id="KW-0472">Membrane</keyword>
<feature type="transmembrane region" description="Helical" evidence="1">
    <location>
        <begin position="68"/>
        <end position="91"/>
    </location>
</feature>
<feature type="transmembrane region" description="Helical" evidence="1">
    <location>
        <begin position="36"/>
        <end position="53"/>
    </location>
</feature>
<dbReference type="AlphaFoldDB" id="A0AAV2RK61"/>
<accession>A0AAV2RK61</accession>
<evidence type="ECO:0000313" key="2">
    <source>
        <dbReference type="EMBL" id="CAL4129161.1"/>
    </source>
</evidence>
<dbReference type="Proteomes" id="UP001497623">
    <property type="component" value="Unassembled WGS sequence"/>
</dbReference>
<name>A0AAV2RK61_MEGNR</name>
<reference evidence="2 3" key="1">
    <citation type="submission" date="2024-05" db="EMBL/GenBank/DDBJ databases">
        <authorList>
            <person name="Wallberg A."/>
        </authorList>
    </citation>
    <scope>NUCLEOTIDE SEQUENCE [LARGE SCALE GENOMIC DNA]</scope>
</reference>
<gene>
    <name evidence="2" type="ORF">MNOR_LOCUS26255</name>
</gene>
<dbReference type="EMBL" id="CAXKWB010025970">
    <property type="protein sequence ID" value="CAL4129161.1"/>
    <property type="molecule type" value="Genomic_DNA"/>
</dbReference>